<keyword evidence="2" id="KW-1185">Reference proteome</keyword>
<dbReference type="EMBL" id="VIXA01000003">
    <property type="protein sequence ID" value="TWG13642.1"/>
    <property type="molecule type" value="Genomic_DNA"/>
</dbReference>
<sequence length="46" mass="4661">MLRKLLGLAGVGALLALVLACGFGGGDDDDDDDDDFARGVAVVVVR</sequence>
<dbReference type="PROSITE" id="PS51257">
    <property type="entry name" value="PROKAR_LIPOPROTEIN"/>
    <property type="match status" value="1"/>
</dbReference>
<comment type="caution">
    <text evidence="1">The sequence shown here is derived from an EMBL/GenBank/DDBJ whole genome shotgun (WGS) entry which is preliminary data.</text>
</comment>
<dbReference type="Proteomes" id="UP000319927">
    <property type="component" value="Unassembled WGS sequence"/>
</dbReference>
<organism evidence="1 2">
    <name type="scientific">Micromonospora palomenae</name>
    <dbReference type="NCBI Taxonomy" id="1461247"/>
    <lineage>
        <taxon>Bacteria</taxon>
        <taxon>Bacillati</taxon>
        <taxon>Actinomycetota</taxon>
        <taxon>Actinomycetes</taxon>
        <taxon>Micromonosporales</taxon>
        <taxon>Micromonosporaceae</taxon>
        <taxon>Micromonospora</taxon>
    </lineage>
</organism>
<evidence type="ECO:0000313" key="1">
    <source>
        <dbReference type="EMBL" id="TWG13642.1"/>
    </source>
</evidence>
<accession>A0A561VPZ7</accession>
<evidence type="ECO:0000313" key="2">
    <source>
        <dbReference type="Proteomes" id="UP000319927"/>
    </source>
</evidence>
<dbReference type="RefSeq" id="WP_170285446.1">
    <property type="nucleotide sequence ID" value="NZ_VIXA01000003.1"/>
</dbReference>
<protein>
    <submittedName>
        <fullName evidence="1">Uncharacterized protein</fullName>
    </submittedName>
</protein>
<gene>
    <name evidence="1" type="ORF">FHX75_13689</name>
</gene>
<dbReference type="AlphaFoldDB" id="A0A561VPZ7"/>
<reference evidence="1 2" key="1">
    <citation type="submission" date="2019-06" db="EMBL/GenBank/DDBJ databases">
        <title>Sequencing the genomes of 1000 actinobacteria strains.</title>
        <authorList>
            <person name="Klenk H.-P."/>
        </authorList>
    </citation>
    <scope>NUCLEOTIDE SEQUENCE [LARGE SCALE GENOMIC DNA]</scope>
    <source>
        <strain evidence="1 2">DSM 102131</strain>
    </source>
</reference>
<name>A0A561VPZ7_9ACTN</name>
<proteinExistence type="predicted"/>